<dbReference type="PANTHER" id="PTHR10201:SF268">
    <property type="entry name" value="PEPTIDASE METALLOPEPTIDASE DOMAIN-CONTAINING PROTEIN"/>
    <property type="match status" value="1"/>
</dbReference>
<evidence type="ECO:0000313" key="4">
    <source>
        <dbReference type="Proteomes" id="UP001396334"/>
    </source>
</evidence>
<comment type="caution">
    <text evidence="3">The sequence shown here is derived from an EMBL/GenBank/DDBJ whole genome shotgun (WGS) entry which is preliminary data.</text>
</comment>
<dbReference type="EMBL" id="JBBPBN010000004">
    <property type="protein sequence ID" value="KAK9040387.1"/>
    <property type="molecule type" value="Genomic_DNA"/>
</dbReference>
<feature type="domain" description="Peptidoglycan binding-like" evidence="2">
    <location>
        <begin position="47"/>
        <end position="100"/>
    </location>
</feature>
<feature type="signal peptide" evidence="1">
    <location>
        <begin position="1"/>
        <end position="29"/>
    </location>
</feature>
<evidence type="ECO:0000313" key="3">
    <source>
        <dbReference type="EMBL" id="KAK9040387.1"/>
    </source>
</evidence>
<reference evidence="3 4" key="1">
    <citation type="journal article" date="2024" name="G3 (Bethesda)">
        <title>Genome assembly of Hibiscus sabdariffa L. provides insights into metabolisms of medicinal natural products.</title>
        <authorList>
            <person name="Kim T."/>
        </authorList>
    </citation>
    <scope>NUCLEOTIDE SEQUENCE [LARGE SCALE GENOMIC DNA]</scope>
    <source>
        <strain evidence="3">TK-2024</strain>
        <tissue evidence="3">Old leaves</tissue>
    </source>
</reference>
<dbReference type="InterPro" id="IPR002477">
    <property type="entry name" value="Peptidoglycan-bd-like"/>
</dbReference>
<accession>A0ABR2TT48</accession>
<dbReference type="InterPro" id="IPR024079">
    <property type="entry name" value="MetalloPept_cat_dom_sf"/>
</dbReference>
<name>A0ABR2TT48_9ROSI</name>
<dbReference type="SUPFAM" id="SSF47090">
    <property type="entry name" value="PGBD-like"/>
    <property type="match status" value="1"/>
</dbReference>
<dbReference type="PANTHER" id="PTHR10201">
    <property type="entry name" value="MATRIX METALLOPROTEINASE"/>
    <property type="match status" value="1"/>
</dbReference>
<keyword evidence="4" id="KW-1185">Reference proteome</keyword>
<feature type="chain" id="PRO_5045324305" description="Peptidoglycan binding-like domain-containing protein" evidence="1">
    <location>
        <begin position="30"/>
        <end position="139"/>
    </location>
</feature>
<keyword evidence="1" id="KW-0732">Signal</keyword>
<organism evidence="3 4">
    <name type="scientific">Hibiscus sabdariffa</name>
    <name type="common">roselle</name>
    <dbReference type="NCBI Taxonomy" id="183260"/>
    <lineage>
        <taxon>Eukaryota</taxon>
        <taxon>Viridiplantae</taxon>
        <taxon>Streptophyta</taxon>
        <taxon>Embryophyta</taxon>
        <taxon>Tracheophyta</taxon>
        <taxon>Spermatophyta</taxon>
        <taxon>Magnoliopsida</taxon>
        <taxon>eudicotyledons</taxon>
        <taxon>Gunneridae</taxon>
        <taxon>Pentapetalae</taxon>
        <taxon>rosids</taxon>
        <taxon>malvids</taxon>
        <taxon>Malvales</taxon>
        <taxon>Malvaceae</taxon>
        <taxon>Malvoideae</taxon>
        <taxon>Hibiscus</taxon>
    </lineage>
</organism>
<evidence type="ECO:0000256" key="1">
    <source>
        <dbReference type="SAM" id="SignalP"/>
    </source>
</evidence>
<proteinExistence type="predicted"/>
<sequence length="139" mass="15791">MALNLSHHIISEALFLLLVFQALFVKSESLNLFQGARKGHTIKGLNQVKQYLEAFGYYSINGSNLTDAFDDPLESSLKVYQRHYRLEATGRVDSDTVKIMSIPRCGIRDVFNSSNDGVKFSTVANYSFFEGMPRWDKSR</sequence>
<dbReference type="Gene3D" id="3.40.390.10">
    <property type="entry name" value="Collagenase (Catalytic Domain)"/>
    <property type="match status" value="1"/>
</dbReference>
<dbReference type="Proteomes" id="UP001396334">
    <property type="component" value="Unassembled WGS sequence"/>
</dbReference>
<evidence type="ECO:0000259" key="2">
    <source>
        <dbReference type="Pfam" id="PF01471"/>
    </source>
</evidence>
<dbReference type="Pfam" id="PF01471">
    <property type="entry name" value="PG_binding_1"/>
    <property type="match status" value="1"/>
</dbReference>
<gene>
    <name evidence="3" type="ORF">V6N11_015550</name>
</gene>
<protein>
    <recommendedName>
        <fullName evidence="2">Peptidoglycan binding-like domain-containing protein</fullName>
    </recommendedName>
</protein>
<dbReference type="InterPro" id="IPR036365">
    <property type="entry name" value="PGBD-like_sf"/>
</dbReference>